<feature type="active site" description="Proton acceptor" evidence="13">
    <location>
        <position position="67"/>
    </location>
</feature>
<dbReference type="UniPathway" id="UPA00219"/>
<dbReference type="Pfam" id="PF07943">
    <property type="entry name" value="PBP5_C"/>
    <property type="match status" value="1"/>
</dbReference>
<evidence type="ECO:0000256" key="4">
    <source>
        <dbReference type="ARBA" id="ARBA00012448"/>
    </source>
</evidence>
<dbReference type="InterPro" id="IPR018044">
    <property type="entry name" value="Peptidase_S11"/>
</dbReference>
<keyword evidence="11" id="KW-0961">Cell wall biogenesis/degradation</keyword>
<dbReference type="SUPFAM" id="SSF56601">
    <property type="entry name" value="beta-lactamase/transpeptidase-like"/>
    <property type="match status" value="1"/>
</dbReference>
<dbReference type="Proteomes" id="UP000094296">
    <property type="component" value="Unassembled WGS sequence"/>
</dbReference>
<evidence type="ECO:0000256" key="16">
    <source>
        <dbReference type="SAM" id="SignalP"/>
    </source>
</evidence>
<dbReference type="Pfam" id="PF00768">
    <property type="entry name" value="Peptidase_S11"/>
    <property type="match status" value="1"/>
</dbReference>
<dbReference type="GO" id="GO:0006508">
    <property type="term" value="P:proteolysis"/>
    <property type="evidence" value="ECO:0007669"/>
    <property type="project" value="UniProtKB-KW"/>
</dbReference>
<comment type="catalytic activity">
    <reaction evidence="12">
        <text>Preferential cleavage: (Ac)2-L-Lys-D-Ala-|-D-Ala. Also transpeptidation of peptidyl-alanyl moieties that are N-acyl substituents of D-alanine.</text>
        <dbReference type="EC" id="3.4.16.4"/>
    </reaction>
</comment>
<sequence length="395" mass="43906">MKRYIKILTIKLLCLSLLFSGALIVGAETQSNQAELASNAKSAILMDVNTGTVLFEKNSHVKLPPASITKVMSLILIMEALEQGVISLTDSVTASENASKMGGSQIFLATNEQMTVKELLTGIAVVSGNDATVAMAEHLAGTEAEFVKMMNQKAKELGLKNTNFTNSHGLPDSSHYTTAYDIAIMSRELLTRYPEITEYTKIYSDYLRQDSDRPLWLVNTNRLVKFYEGADGLKTGYTSEAKYCLSATAKRDDLRVLAVVMGEPTSTIRNKEISEMFNYAFSKYKSEPIVRRGQVVENVFIDKGETNTANVVAENDMHLLLKKSENSDDYIKETYLPDKIIAPINQNEPIGYMTINKGNQEIARVSLVLEQDVQRAGFIQLLARTTEYWFGANID</sequence>
<dbReference type="SMART" id="SM00936">
    <property type="entry name" value="PBP5_C"/>
    <property type="match status" value="1"/>
</dbReference>
<name>A0A1E5G5L5_9FIRM</name>
<evidence type="ECO:0000256" key="3">
    <source>
        <dbReference type="ARBA" id="ARBA00007164"/>
    </source>
</evidence>
<dbReference type="Gene3D" id="3.40.710.10">
    <property type="entry name" value="DD-peptidase/beta-lactamase superfamily"/>
    <property type="match status" value="1"/>
</dbReference>
<keyword evidence="7 16" id="KW-0732">Signal</keyword>
<dbReference type="InterPro" id="IPR037167">
    <property type="entry name" value="Peptidase_S11_C_sf"/>
</dbReference>
<keyword evidence="6" id="KW-0645">Protease</keyword>
<keyword evidence="19" id="KW-1185">Reference proteome</keyword>
<feature type="active site" description="Proton acceptor" evidence="13">
    <location>
        <position position="70"/>
    </location>
</feature>
<evidence type="ECO:0000313" key="19">
    <source>
        <dbReference type="Proteomes" id="UP000094296"/>
    </source>
</evidence>
<evidence type="ECO:0000256" key="8">
    <source>
        <dbReference type="ARBA" id="ARBA00022801"/>
    </source>
</evidence>
<dbReference type="InterPro" id="IPR015956">
    <property type="entry name" value="Peniciliin-bd_prot_C_sf"/>
</dbReference>
<dbReference type="EC" id="3.4.16.4" evidence="4"/>
<keyword evidence="9" id="KW-0133">Cell shape</keyword>
<proteinExistence type="inferred from homology"/>
<evidence type="ECO:0000256" key="9">
    <source>
        <dbReference type="ARBA" id="ARBA00022960"/>
    </source>
</evidence>
<dbReference type="STRING" id="766136.BHF68_02045"/>
<reference evidence="18 19" key="1">
    <citation type="submission" date="2016-09" db="EMBL/GenBank/DDBJ databases">
        <title>Draft genome sequence for the type strain of Desulfuribacillus alkaliarsenatis AHT28, an obligately anaerobic, sulfidogenic bacterium isolated from Russian soda lake sediments.</title>
        <authorList>
            <person name="Abin C.A."/>
            <person name="Hollibaugh J.T."/>
        </authorList>
    </citation>
    <scope>NUCLEOTIDE SEQUENCE [LARGE SCALE GENOMIC DNA]</scope>
    <source>
        <strain evidence="18 19">AHT28</strain>
    </source>
</reference>
<dbReference type="PANTHER" id="PTHR21581:SF6">
    <property type="entry name" value="TRAFFICKING PROTEIN PARTICLE COMPLEX SUBUNIT 12"/>
    <property type="match status" value="1"/>
</dbReference>
<dbReference type="PANTHER" id="PTHR21581">
    <property type="entry name" value="D-ALANYL-D-ALANINE CARBOXYPEPTIDASE"/>
    <property type="match status" value="1"/>
</dbReference>
<gene>
    <name evidence="18" type="ORF">BHF68_02045</name>
</gene>
<evidence type="ECO:0000259" key="17">
    <source>
        <dbReference type="SMART" id="SM00936"/>
    </source>
</evidence>
<dbReference type="GO" id="GO:0008360">
    <property type="term" value="P:regulation of cell shape"/>
    <property type="evidence" value="ECO:0007669"/>
    <property type="project" value="UniProtKB-KW"/>
</dbReference>
<evidence type="ECO:0000256" key="15">
    <source>
        <dbReference type="RuleBase" id="RU004016"/>
    </source>
</evidence>
<evidence type="ECO:0000256" key="12">
    <source>
        <dbReference type="ARBA" id="ARBA00034000"/>
    </source>
</evidence>
<evidence type="ECO:0000256" key="2">
    <source>
        <dbReference type="ARBA" id="ARBA00004752"/>
    </source>
</evidence>
<dbReference type="EMBL" id="MIJE01000001">
    <property type="protein sequence ID" value="OEF98480.1"/>
    <property type="molecule type" value="Genomic_DNA"/>
</dbReference>
<keyword evidence="10" id="KW-0573">Peptidoglycan synthesis</keyword>
<comment type="similarity">
    <text evidence="3 15">Belongs to the peptidase S11 family.</text>
</comment>
<keyword evidence="8" id="KW-0378">Hydrolase</keyword>
<accession>A0A1E5G5L5</accession>
<keyword evidence="5 18" id="KW-0121">Carboxypeptidase</keyword>
<dbReference type="OrthoDB" id="9791132at2"/>
<feature type="signal peptide" evidence="16">
    <location>
        <begin position="1"/>
        <end position="27"/>
    </location>
</feature>
<feature type="binding site" evidence="14">
    <location>
        <position position="234"/>
    </location>
    <ligand>
        <name>substrate</name>
    </ligand>
</feature>
<organism evidence="18 19">
    <name type="scientific">Desulfuribacillus alkaliarsenatis</name>
    <dbReference type="NCBI Taxonomy" id="766136"/>
    <lineage>
        <taxon>Bacteria</taxon>
        <taxon>Bacillati</taxon>
        <taxon>Bacillota</taxon>
        <taxon>Desulfuribacillia</taxon>
        <taxon>Desulfuribacillales</taxon>
        <taxon>Desulfuribacillaceae</taxon>
        <taxon>Desulfuribacillus</taxon>
    </lineage>
</organism>
<dbReference type="GO" id="GO:0009002">
    <property type="term" value="F:serine-type D-Ala-D-Ala carboxypeptidase activity"/>
    <property type="evidence" value="ECO:0007669"/>
    <property type="project" value="UniProtKB-EC"/>
</dbReference>
<dbReference type="RefSeq" id="WP_069641972.1">
    <property type="nucleotide sequence ID" value="NZ_MIJE01000001.1"/>
</dbReference>
<dbReference type="InterPro" id="IPR001967">
    <property type="entry name" value="Peptidase_S11_N"/>
</dbReference>
<dbReference type="GO" id="GO:0071555">
    <property type="term" value="P:cell wall organization"/>
    <property type="evidence" value="ECO:0007669"/>
    <property type="project" value="UniProtKB-KW"/>
</dbReference>
<evidence type="ECO:0000256" key="13">
    <source>
        <dbReference type="PIRSR" id="PIRSR618044-1"/>
    </source>
</evidence>
<evidence type="ECO:0000256" key="11">
    <source>
        <dbReference type="ARBA" id="ARBA00023316"/>
    </source>
</evidence>
<feature type="active site" evidence="13">
    <location>
        <position position="127"/>
    </location>
</feature>
<comment type="pathway">
    <text evidence="2">Cell wall biogenesis; peptidoglycan biosynthesis.</text>
</comment>
<comment type="caution">
    <text evidence="18">The sequence shown here is derived from an EMBL/GenBank/DDBJ whole genome shotgun (WGS) entry which is preliminary data.</text>
</comment>
<dbReference type="GO" id="GO:0009252">
    <property type="term" value="P:peptidoglycan biosynthetic process"/>
    <property type="evidence" value="ECO:0007669"/>
    <property type="project" value="UniProtKB-UniPathway"/>
</dbReference>
<comment type="function">
    <text evidence="1">Removes C-terminal D-alanyl residues from sugar-peptide cell wall precursors.</text>
</comment>
<dbReference type="InterPro" id="IPR012338">
    <property type="entry name" value="Beta-lactam/transpept-like"/>
</dbReference>
<dbReference type="SUPFAM" id="SSF69189">
    <property type="entry name" value="Penicillin-binding protein associated domain"/>
    <property type="match status" value="1"/>
</dbReference>
<dbReference type="PRINTS" id="PR00725">
    <property type="entry name" value="DADACBPTASE1"/>
</dbReference>
<feature type="chain" id="PRO_5009177090" description="serine-type D-Ala-D-Ala carboxypeptidase" evidence="16">
    <location>
        <begin position="28"/>
        <end position="395"/>
    </location>
</feature>
<evidence type="ECO:0000256" key="6">
    <source>
        <dbReference type="ARBA" id="ARBA00022670"/>
    </source>
</evidence>
<evidence type="ECO:0000256" key="14">
    <source>
        <dbReference type="PIRSR" id="PIRSR618044-2"/>
    </source>
</evidence>
<evidence type="ECO:0000256" key="5">
    <source>
        <dbReference type="ARBA" id="ARBA00022645"/>
    </source>
</evidence>
<protein>
    <recommendedName>
        <fullName evidence="4">serine-type D-Ala-D-Ala carboxypeptidase</fullName>
        <ecNumber evidence="4">3.4.16.4</ecNumber>
    </recommendedName>
</protein>
<dbReference type="InterPro" id="IPR012907">
    <property type="entry name" value="Peptidase_S11_C"/>
</dbReference>
<evidence type="ECO:0000256" key="7">
    <source>
        <dbReference type="ARBA" id="ARBA00022729"/>
    </source>
</evidence>
<dbReference type="Gene3D" id="2.60.410.10">
    <property type="entry name" value="D-Ala-D-Ala carboxypeptidase, C-terminal domain"/>
    <property type="match status" value="1"/>
</dbReference>
<dbReference type="AlphaFoldDB" id="A0A1E5G5L5"/>
<evidence type="ECO:0000313" key="18">
    <source>
        <dbReference type="EMBL" id="OEF98480.1"/>
    </source>
</evidence>
<evidence type="ECO:0000256" key="10">
    <source>
        <dbReference type="ARBA" id="ARBA00022984"/>
    </source>
</evidence>
<evidence type="ECO:0000256" key="1">
    <source>
        <dbReference type="ARBA" id="ARBA00003217"/>
    </source>
</evidence>
<feature type="domain" description="Peptidase S11 D-Ala-D-Ala carboxypeptidase A C-terminal" evidence="17">
    <location>
        <begin position="284"/>
        <end position="375"/>
    </location>
</feature>